<dbReference type="AlphaFoldDB" id="A0A918DZF3"/>
<dbReference type="Gene3D" id="3.40.50.300">
    <property type="entry name" value="P-loop containing nucleotide triphosphate hydrolases"/>
    <property type="match status" value="1"/>
</dbReference>
<reference evidence="8" key="2">
    <citation type="submission" date="2020-09" db="EMBL/GenBank/DDBJ databases">
        <authorList>
            <person name="Sun Q."/>
            <person name="Zhou Y."/>
        </authorList>
    </citation>
    <scope>NUCLEOTIDE SEQUENCE</scope>
    <source>
        <strain evidence="8">CGMCC 4.7201</strain>
    </source>
</reference>
<feature type="domain" description="ABC transporter" evidence="7">
    <location>
        <begin position="40"/>
        <end position="285"/>
    </location>
</feature>
<organism evidence="8 9">
    <name type="scientific">Wenjunlia tyrosinilytica</name>
    <dbReference type="NCBI Taxonomy" id="1544741"/>
    <lineage>
        <taxon>Bacteria</taxon>
        <taxon>Bacillati</taxon>
        <taxon>Actinomycetota</taxon>
        <taxon>Actinomycetes</taxon>
        <taxon>Kitasatosporales</taxon>
        <taxon>Streptomycetaceae</taxon>
        <taxon>Wenjunlia</taxon>
    </lineage>
</organism>
<dbReference type="GO" id="GO:0005524">
    <property type="term" value="F:ATP binding"/>
    <property type="evidence" value="ECO:0007669"/>
    <property type="project" value="UniProtKB-KW"/>
</dbReference>
<dbReference type="PANTHER" id="PTHR42711:SF1">
    <property type="entry name" value="ABC-TRANSPORT PROTEIN, ATP-BINDING COMPONENT"/>
    <property type="match status" value="1"/>
</dbReference>
<dbReference type="Pfam" id="PF00005">
    <property type="entry name" value="ABC_tran"/>
    <property type="match status" value="1"/>
</dbReference>
<keyword evidence="5" id="KW-0046">Antibiotic resistance</keyword>
<dbReference type="Proteomes" id="UP000641932">
    <property type="component" value="Unassembled WGS sequence"/>
</dbReference>
<proteinExistence type="predicted"/>
<evidence type="ECO:0000256" key="3">
    <source>
        <dbReference type="ARBA" id="ARBA00022741"/>
    </source>
</evidence>
<evidence type="ECO:0000256" key="5">
    <source>
        <dbReference type="ARBA" id="ARBA00023251"/>
    </source>
</evidence>
<evidence type="ECO:0000256" key="1">
    <source>
        <dbReference type="ARBA" id="ARBA00004202"/>
    </source>
</evidence>
<dbReference type="EMBL" id="BMMS01000014">
    <property type="protein sequence ID" value="GGO89910.1"/>
    <property type="molecule type" value="Genomic_DNA"/>
</dbReference>
<feature type="region of interest" description="Disordered" evidence="6">
    <location>
        <begin position="1"/>
        <end position="26"/>
    </location>
</feature>
<evidence type="ECO:0000256" key="4">
    <source>
        <dbReference type="ARBA" id="ARBA00022840"/>
    </source>
</evidence>
<keyword evidence="2" id="KW-0813">Transport</keyword>
<keyword evidence="9" id="KW-1185">Reference proteome</keyword>
<dbReference type="GO" id="GO:0016887">
    <property type="term" value="F:ATP hydrolysis activity"/>
    <property type="evidence" value="ECO:0007669"/>
    <property type="project" value="InterPro"/>
</dbReference>
<dbReference type="InterPro" id="IPR003439">
    <property type="entry name" value="ABC_transporter-like_ATP-bd"/>
</dbReference>
<accession>A0A918DZF3</accession>
<evidence type="ECO:0000256" key="2">
    <source>
        <dbReference type="ARBA" id="ARBA00022448"/>
    </source>
</evidence>
<keyword evidence="3" id="KW-0547">Nucleotide-binding</keyword>
<dbReference type="GO" id="GO:0005886">
    <property type="term" value="C:plasma membrane"/>
    <property type="evidence" value="ECO:0007669"/>
    <property type="project" value="UniProtKB-SubCell"/>
</dbReference>
<dbReference type="PANTHER" id="PTHR42711">
    <property type="entry name" value="ABC TRANSPORTER ATP-BINDING PROTEIN"/>
    <property type="match status" value="1"/>
</dbReference>
<sequence length="355" mass="38670">MSIESSGTAEPSTPSTPSEPSATAGRAACAGATAARGGFIELDGLVKSFTVRRKAGVLRRTKHEVRAVDGISFSVARGEMVGYIGPNGAGKSTTIKMLTGILVPTSGRLTVAGLDPARERTRLARRIGVVFGQRTTLWWDLPLRDSYHLMRRMYRIPDARYRQNLDHCTELLDLGPLMDVPVRQLSLGQRMRGDIAAALLHDPEVLYLDEPTIGLDVVSKAKVREFLRTVNEELGTTVLLTTHDLTDIEQLCERVMVIDHGRLVHDGGLDALHADGGSERTLVVDLERELPPIEVEGARAVRVEGPRQWLAFPASASAAPLVAEIAAEYPLVDLSVREPAIEDVIARMYADRSAL</sequence>
<name>A0A918DZF3_9ACTN</name>
<evidence type="ECO:0000259" key="7">
    <source>
        <dbReference type="PROSITE" id="PS50893"/>
    </source>
</evidence>
<comment type="subcellular location">
    <subcellularLocation>
        <location evidence="1">Cell membrane</location>
        <topology evidence="1">Peripheral membrane protein</topology>
    </subcellularLocation>
</comment>
<dbReference type="InterPro" id="IPR050763">
    <property type="entry name" value="ABC_transporter_ATP-binding"/>
</dbReference>
<evidence type="ECO:0000313" key="9">
    <source>
        <dbReference type="Proteomes" id="UP000641932"/>
    </source>
</evidence>
<evidence type="ECO:0000313" key="8">
    <source>
        <dbReference type="EMBL" id="GGO89910.1"/>
    </source>
</evidence>
<protein>
    <submittedName>
        <fullName evidence="8">ABC transporter ATP-binding protein</fullName>
    </submittedName>
</protein>
<keyword evidence="4 8" id="KW-0067">ATP-binding</keyword>
<comment type="caution">
    <text evidence="8">The sequence shown here is derived from an EMBL/GenBank/DDBJ whole genome shotgun (WGS) entry which is preliminary data.</text>
</comment>
<dbReference type="SMART" id="SM00382">
    <property type="entry name" value="AAA"/>
    <property type="match status" value="1"/>
</dbReference>
<dbReference type="PROSITE" id="PS50893">
    <property type="entry name" value="ABC_TRANSPORTER_2"/>
    <property type="match status" value="1"/>
</dbReference>
<dbReference type="GO" id="GO:0046677">
    <property type="term" value="P:response to antibiotic"/>
    <property type="evidence" value="ECO:0007669"/>
    <property type="project" value="UniProtKB-KW"/>
</dbReference>
<evidence type="ECO:0000256" key="6">
    <source>
        <dbReference type="SAM" id="MobiDB-lite"/>
    </source>
</evidence>
<dbReference type="SUPFAM" id="SSF52540">
    <property type="entry name" value="P-loop containing nucleoside triphosphate hydrolases"/>
    <property type="match status" value="1"/>
</dbReference>
<dbReference type="InterPro" id="IPR027417">
    <property type="entry name" value="P-loop_NTPase"/>
</dbReference>
<reference evidence="8" key="1">
    <citation type="journal article" date="2014" name="Int. J. Syst. Evol. Microbiol.">
        <title>Complete genome sequence of Corynebacterium casei LMG S-19264T (=DSM 44701T), isolated from a smear-ripened cheese.</title>
        <authorList>
            <consortium name="US DOE Joint Genome Institute (JGI-PGF)"/>
            <person name="Walter F."/>
            <person name="Albersmeier A."/>
            <person name="Kalinowski J."/>
            <person name="Ruckert C."/>
        </authorList>
    </citation>
    <scope>NUCLEOTIDE SEQUENCE</scope>
    <source>
        <strain evidence="8">CGMCC 4.7201</strain>
    </source>
</reference>
<gene>
    <name evidence="8" type="ORF">GCM10012280_34210</name>
</gene>
<dbReference type="InterPro" id="IPR003593">
    <property type="entry name" value="AAA+_ATPase"/>
</dbReference>